<sequence>MKDSKMSSHLSGGRLNVALVQEAMRKDFLNLLQLCEGPKITVWDEWLAGPIGLLAQYSLLKEHEVADMFLLKAGTLPVISVKHIVFIARAKLSLMDLVADYIIALRARQSFPVEFHLFFVPRRSELCEKHLQNRGVLVNLTIQEFKCDIYPFDSDVMSMELQNDFRENYLEGDPTCAYKAALALRTIQHFYGIIPRVFGKGVAAKQVWDLLCRLNKEEAGAPRGASTSCIDQLLLLDRAIDLTSVMATQLTYEGLIDELYGIKGTTATFPGHKFVSADDASPEVKARERRPIILNSGDELFADLRDCNFTAVSNYTF</sequence>
<protein>
    <submittedName>
        <fullName evidence="1">Uncharacterized protein</fullName>
    </submittedName>
</protein>
<dbReference type="Proteomes" id="UP001064048">
    <property type="component" value="Chromosome 9"/>
</dbReference>
<evidence type="ECO:0000313" key="2">
    <source>
        <dbReference type="Proteomes" id="UP001064048"/>
    </source>
</evidence>
<proteinExistence type="predicted"/>
<name>A0ACC0L1B9_CHOFU</name>
<comment type="caution">
    <text evidence="1">The sequence shown here is derived from an EMBL/GenBank/DDBJ whole genome shotgun (WGS) entry which is preliminary data.</text>
</comment>
<evidence type="ECO:0000313" key="1">
    <source>
        <dbReference type="EMBL" id="KAI8442176.1"/>
    </source>
</evidence>
<keyword evidence="2" id="KW-1185">Reference proteome</keyword>
<organism evidence="1 2">
    <name type="scientific">Choristoneura fumiferana</name>
    <name type="common">Spruce budworm moth</name>
    <name type="synonym">Archips fumiferana</name>
    <dbReference type="NCBI Taxonomy" id="7141"/>
    <lineage>
        <taxon>Eukaryota</taxon>
        <taxon>Metazoa</taxon>
        <taxon>Ecdysozoa</taxon>
        <taxon>Arthropoda</taxon>
        <taxon>Hexapoda</taxon>
        <taxon>Insecta</taxon>
        <taxon>Pterygota</taxon>
        <taxon>Neoptera</taxon>
        <taxon>Endopterygota</taxon>
        <taxon>Lepidoptera</taxon>
        <taxon>Glossata</taxon>
        <taxon>Ditrysia</taxon>
        <taxon>Tortricoidea</taxon>
        <taxon>Tortricidae</taxon>
        <taxon>Tortricinae</taxon>
        <taxon>Choristoneura</taxon>
    </lineage>
</organism>
<gene>
    <name evidence="1" type="ORF">MSG28_005783</name>
</gene>
<reference evidence="1 2" key="1">
    <citation type="journal article" date="2022" name="Genome Biol. Evol.">
        <title>The Spruce Budworm Genome: Reconstructing the Evolutionary History of Antifreeze Proteins.</title>
        <authorList>
            <person name="Beliveau C."/>
            <person name="Gagne P."/>
            <person name="Picq S."/>
            <person name="Vernygora O."/>
            <person name="Keeling C.I."/>
            <person name="Pinkney K."/>
            <person name="Doucet D."/>
            <person name="Wen F."/>
            <person name="Johnston J.S."/>
            <person name="Maaroufi H."/>
            <person name="Boyle B."/>
            <person name="Laroche J."/>
            <person name="Dewar K."/>
            <person name="Juretic N."/>
            <person name="Blackburn G."/>
            <person name="Nisole A."/>
            <person name="Brunet B."/>
            <person name="Brandao M."/>
            <person name="Lumley L."/>
            <person name="Duan J."/>
            <person name="Quan G."/>
            <person name="Lucarotti C.J."/>
            <person name="Roe A.D."/>
            <person name="Sperling F.A.H."/>
            <person name="Levesque R.C."/>
            <person name="Cusson M."/>
        </authorList>
    </citation>
    <scope>NUCLEOTIDE SEQUENCE [LARGE SCALE GENOMIC DNA]</scope>
    <source>
        <strain evidence="1">Glfc:IPQL:Cfum</strain>
    </source>
</reference>
<accession>A0ACC0L1B9</accession>
<dbReference type="EMBL" id="CM046109">
    <property type="protein sequence ID" value="KAI8442176.1"/>
    <property type="molecule type" value="Genomic_DNA"/>
</dbReference>